<protein>
    <submittedName>
        <fullName evidence="2">Uncharacterized protein</fullName>
    </submittedName>
</protein>
<keyword evidence="1" id="KW-0812">Transmembrane</keyword>
<organism evidence="2">
    <name type="scientific">marine sediment metagenome</name>
    <dbReference type="NCBI Taxonomy" id="412755"/>
    <lineage>
        <taxon>unclassified sequences</taxon>
        <taxon>metagenomes</taxon>
        <taxon>ecological metagenomes</taxon>
    </lineage>
</organism>
<sequence length="58" mass="6675">MDVLYLIGVGIVSILVLYIVVPSLLYLYTYSVTHAFMSVVLQIYLNKLKSHVEKKKEE</sequence>
<feature type="transmembrane region" description="Helical" evidence="1">
    <location>
        <begin position="5"/>
        <end position="21"/>
    </location>
</feature>
<dbReference type="EMBL" id="LAZR01068065">
    <property type="protein sequence ID" value="KKK50357.1"/>
    <property type="molecule type" value="Genomic_DNA"/>
</dbReference>
<proteinExistence type="predicted"/>
<accession>A0A0F8W117</accession>
<reference evidence="2" key="1">
    <citation type="journal article" date="2015" name="Nature">
        <title>Complex archaea that bridge the gap between prokaryotes and eukaryotes.</title>
        <authorList>
            <person name="Spang A."/>
            <person name="Saw J.H."/>
            <person name="Jorgensen S.L."/>
            <person name="Zaremba-Niedzwiedzka K."/>
            <person name="Martijn J."/>
            <person name="Lind A.E."/>
            <person name="van Eijk R."/>
            <person name="Schleper C."/>
            <person name="Guy L."/>
            <person name="Ettema T.J."/>
        </authorList>
    </citation>
    <scope>NUCLEOTIDE SEQUENCE</scope>
</reference>
<name>A0A0F8W117_9ZZZZ</name>
<gene>
    <name evidence="2" type="ORF">LCGC14_3125830</name>
</gene>
<keyword evidence="1" id="KW-0472">Membrane</keyword>
<comment type="caution">
    <text evidence="2">The sequence shown here is derived from an EMBL/GenBank/DDBJ whole genome shotgun (WGS) entry which is preliminary data.</text>
</comment>
<evidence type="ECO:0000313" key="2">
    <source>
        <dbReference type="EMBL" id="KKK50357.1"/>
    </source>
</evidence>
<keyword evidence="1" id="KW-1133">Transmembrane helix</keyword>
<evidence type="ECO:0000256" key="1">
    <source>
        <dbReference type="SAM" id="Phobius"/>
    </source>
</evidence>
<dbReference type="AlphaFoldDB" id="A0A0F8W117"/>